<protein>
    <recommendedName>
        <fullName evidence="7">Epidermal patterning factor-like protein</fullName>
    </recommendedName>
</protein>
<feature type="chain" id="PRO_5042667262" description="Epidermal patterning factor-like protein" evidence="7">
    <location>
        <begin position="29"/>
        <end position="113"/>
    </location>
</feature>
<evidence type="ECO:0000256" key="5">
    <source>
        <dbReference type="ARBA" id="ARBA00022729"/>
    </source>
</evidence>
<gene>
    <name evidence="8" type="ORF">V8G54_013806</name>
</gene>
<keyword evidence="6" id="KW-1015">Disulfide bond</keyword>
<sequence>MELPAKPRAFIAFHILLILLNHVCLLHSRNLPTSPSPAPAGIAPATYERSLNPHEGRKANPRLGSFPATCLTKCNQCKPCVPVEVTIKTTAEEENQYYPIAWKCVCQSNIFSP</sequence>
<reference evidence="8 9" key="1">
    <citation type="journal article" date="2023" name="Life. Sci Alliance">
        <title>Evolutionary insights into 3D genome organization and epigenetic landscape of Vigna mungo.</title>
        <authorList>
            <person name="Junaid A."/>
            <person name="Singh B."/>
            <person name="Bhatia S."/>
        </authorList>
    </citation>
    <scope>NUCLEOTIDE SEQUENCE [LARGE SCALE GENOMIC DNA]</scope>
    <source>
        <strain evidence="8">Urdbean</strain>
    </source>
</reference>
<dbReference type="GO" id="GO:0005576">
    <property type="term" value="C:extracellular region"/>
    <property type="evidence" value="ECO:0007669"/>
    <property type="project" value="UniProtKB-SubCell"/>
</dbReference>
<evidence type="ECO:0000256" key="6">
    <source>
        <dbReference type="ARBA" id="ARBA00023157"/>
    </source>
</evidence>
<dbReference type="Proteomes" id="UP001374535">
    <property type="component" value="Chromosome 5"/>
</dbReference>
<evidence type="ECO:0000256" key="3">
    <source>
        <dbReference type="ARBA" id="ARBA00022473"/>
    </source>
</evidence>
<evidence type="ECO:0000256" key="4">
    <source>
        <dbReference type="ARBA" id="ARBA00022525"/>
    </source>
</evidence>
<keyword evidence="5 7" id="KW-0732">Signal</keyword>
<feature type="signal peptide" evidence="7">
    <location>
        <begin position="1"/>
        <end position="28"/>
    </location>
</feature>
<dbReference type="PANTHER" id="PTHR33109:SF49">
    <property type="entry name" value="EPIDERMAL PATTERNING FACTOR-LIKE PROTEIN"/>
    <property type="match status" value="1"/>
</dbReference>
<dbReference type="AlphaFoldDB" id="A0AAQ3NHV7"/>
<accession>A0AAQ3NHV7</accession>
<proteinExistence type="inferred from homology"/>
<evidence type="ECO:0000256" key="1">
    <source>
        <dbReference type="ARBA" id="ARBA00004613"/>
    </source>
</evidence>
<evidence type="ECO:0000313" key="9">
    <source>
        <dbReference type="Proteomes" id="UP001374535"/>
    </source>
</evidence>
<comment type="subcellular location">
    <subcellularLocation>
        <location evidence="1 7">Secreted</location>
    </subcellularLocation>
</comment>
<evidence type="ECO:0000256" key="2">
    <source>
        <dbReference type="ARBA" id="ARBA00008127"/>
    </source>
</evidence>
<keyword evidence="4 7" id="KW-0964">Secreted</keyword>
<keyword evidence="3 7" id="KW-0217">Developmental protein</keyword>
<dbReference type="InterPro" id="IPR039455">
    <property type="entry name" value="EPFL"/>
</dbReference>
<organism evidence="8 9">
    <name type="scientific">Vigna mungo</name>
    <name type="common">Black gram</name>
    <name type="synonym">Phaseolus mungo</name>
    <dbReference type="NCBI Taxonomy" id="3915"/>
    <lineage>
        <taxon>Eukaryota</taxon>
        <taxon>Viridiplantae</taxon>
        <taxon>Streptophyta</taxon>
        <taxon>Embryophyta</taxon>
        <taxon>Tracheophyta</taxon>
        <taxon>Spermatophyta</taxon>
        <taxon>Magnoliopsida</taxon>
        <taxon>eudicotyledons</taxon>
        <taxon>Gunneridae</taxon>
        <taxon>Pentapetalae</taxon>
        <taxon>rosids</taxon>
        <taxon>fabids</taxon>
        <taxon>Fabales</taxon>
        <taxon>Fabaceae</taxon>
        <taxon>Papilionoideae</taxon>
        <taxon>50 kb inversion clade</taxon>
        <taxon>NPAAA clade</taxon>
        <taxon>indigoferoid/millettioid clade</taxon>
        <taxon>Phaseoleae</taxon>
        <taxon>Vigna</taxon>
    </lineage>
</organism>
<evidence type="ECO:0000256" key="7">
    <source>
        <dbReference type="RuleBase" id="RU367102"/>
    </source>
</evidence>
<name>A0AAQ3NHV7_VIGMU</name>
<comment type="function">
    <text evidence="7">Controls stomatal patterning.</text>
</comment>
<dbReference type="PANTHER" id="PTHR33109">
    <property type="entry name" value="EPIDERMAL PATTERNING FACTOR-LIKE PROTEIN 4"/>
    <property type="match status" value="1"/>
</dbReference>
<evidence type="ECO:0000313" key="8">
    <source>
        <dbReference type="EMBL" id="WVZ09276.1"/>
    </source>
</evidence>
<dbReference type="Pfam" id="PF17181">
    <property type="entry name" value="EPF"/>
    <property type="match status" value="1"/>
</dbReference>
<dbReference type="GO" id="GO:0010052">
    <property type="term" value="P:guard cell differentiation"/>
    <property type="evidence" value="ECO:0007669"/>
    <property type="project" value="UniProtKB-UniRule"/>
</dbReference>
<keyword evidence="9" id="KW-1185">Reference proteome</keyword>
<comment type="similarity">
    <text evidence="2 7">Belongs to the plant cysteine rich small secretory peptide family. Epidermal patterning factor subfamily.</text>
</comment>
<dbReference type="EMBL" id="CP144696">
    <property type="protein sequence ID" value="WVZ09276.1"/>
    <property type="molecule type" value="Genomic_DNA"/>
</dbReference>